<dbReference type="GO" id="GO:0016020">
    <property type="term" value="C:membrane"/>
    <property type="evidence" value="ECO:0007669"/>
    <property type="project" value="InterPro"/>
</dbReference>
<feature type="region of interest" description="Disordered" evidence="4">
    <location>
        <begin position="1"/>
        <end position="22"/>
    </location>
</feature>
<dbReference type="AlphaFoldDB" id="A0A0R3XBE8"/>
<protein>
    <submittedName>
        <fullName evidence="8">Amino acid transporter</fullName>
    </submittedName>
</protein>
<evidence type="ECO:0000256" key="2">
    <source>
        <dbReference type="ARBA" id="ARBA00022989"/>
    </source>
</evidence>
<feature type="transmembrane region" description="Helical" evidence="5">
    <location>
        <begin position="34"/>
        <end position="52"/>
    </location>
</feature>
<keyword evidence="7" id="KW-1185">Reference proteome</keyword>
<dbReference type="SUPFAM" id="SSF118215">
    <property type="entry name" value="Proton glutamate symport protein"/>
    <property type="match status" value="1"/>
</dbReference>
<dbReference type="STRING" id="6205.A0A0R3XBE8"/>
<evidence type="ECO:0000256" key="4">
    <source>
        <dbReference type="SAM" id="MobiDB-lite"/>
    </source>
</evidence>
<keyword evidence="2 5" id="KW-1133">Transmembrane helix</keyword>
<reference evidence="8" key="1">
    <citation type="submission" date="2017-02" db="UniProtKB">
        <authorList>
            <consortium name="WormBaseParasite"/>
        </authorList>
    </citation>
    <scope>IDENTIFICATION</scope>
</reference>
<evidence type="ECO:0000256" key="1">
    <source>
        <dbReference type="ARBA" id="ARBA00022692"/>
    </source>
</evidence>
<keyword evidence="1 5" id="KW-0812">Transmembrane</keyword>
<gene>
    <name evidence="6" type="ORF">TTAC_LOCUS10858</name>
</gene>
<dbReference type="EMBL" id="UYWX01022382">
    <property type="protein sequence ID" value="VDM35838.1"/>
    <property type="molecule type" value="Genomic_DNA"/>
</dbReference>
<dbReference type="WBParaSite" id="TTAC_0001087501-mRNA-1">
    <property type="protein sequence ID" value="TTAC_0001087501-mRNA-1"/>
    <property type="gene ID" value="TTAC_0001087501"/>
</dbReference>
<evidence type="ECO:0000256" key="5">
    <source>
        <dbReference type="SAM" id="Phobius"/>
    </source>
</evidence>
<feature type="transmembrane region" description="Helical" evidence="5">
    <location>
        <begin position="83"/>
        <end position="105"/>
    </location>
</feature>
<accession>A0A0R3XBE8</accession>
<name>A0A0R3XBE8_HYDTA</name>
<sequence length="113" mass="12325">MSDHSVRLEETESESPEEKPQRNRCVQCLINNRFMITIIAGVLVGFAIGFGLRQLPTISETLKVWIFIAKLDPKENGKISTVAFIYIVLFNVLGASIGTAAAAAIGPGKQHNL</sequence>
<dbReference type="Gene3D" id="1.10.3860.10">
    <property type="entry name" value="Sodium:dicarboxylate symporter"/>
    <property type="match status" value="1"/>
</dbReference>
<evidence type="ECO:0000313" key="6">
    <source>
        <dbReference type="EMBL" id="VDM35838.1"/>
    </source>
</evidence>
<evidence type="ECO:0000313" key="8">
    <source>
        <dbReference type="WBParaSite" id="TTAC_0001087501-mRNA-1"/>
    </source>
</evidence>
<proteinExistence type="predicted"/>
<keyword evidence="3 5" id="KW-0472">Membrane</keyword>
<dbReference type="OrthoDB" id="5877963at2759"/>
<organism evidence="8">
    <name type="scientific">Hydatigena taeniaeformis</name>
    <name type="common">Feline tapeworm</name>
    <name type="synonym">Taenia taeniaeformis</name>
    <dbReference type="NCBI Taxonomy" id="6205"/>
    <lineage>
        <taxon>Eukaryota</taxon>
        <taxon>Metazoa</taxon>
        <taxon>Spiralia</taxon>
        <taxon>Lophotrochozoa</taxon>
        <taxon>Platyhelminthes</taxon>
        <taxon>Cestoda</taxon>
        <taxon>Eucestoda</taxon>
        <taxon>Cyclophyllidea</taxon>
        <taxon>Taeniidae</taxon>
        <taxon>Hydatigera</taxon>
    </lineage>
</organism>
<reference evidence="6 7" key="2">
    <citation type="submission" date="2018-11" db="EMBL/GenBank/DDBJ databases">
        <authorList>
            <consortium name="Pathogen Informatics"/>
        </authorList>
    </citation>
    <scope>NUCLEOTIDE SEQUENCE [LARGE SCALE GENOMIC DNA]</scope>
</reference>
<dbReference type="Proteomes" id="UP000274429">
    <property type="component" value="Unassembled WGS sequence"/>
</dbReference>
<evidence type="ECO:0000313" key="7">
    <source>
        <dbReference type="Proteomes" id="UP000274429"/>
    </source>
</evidence>
<dbReference type="InterPro" id="IPR036458">
    <property type="entry name" value="Na:dicarbo_symporter_sf"/>
</dbReference>
<evidence type="ECO:0000256" key="3">
    <source>
        <dbReference type="ARBA" id="ARBA00023136"/>
    </source>
</evidence>
<dbReference type="GO" id="GO:0015293">
    <property type="term" value="F:symporter activity"/>
    <property type="evidence" value="ECO:0007669"/>
    <property type="project" value="InterPro"/>
</dbReference>
<feature type="compositionally biased region" description="Basic and acidic residues" evidence="4">
    <location>
        <begin position="1"/>
        <end position="21"/>
    </location>
</feature>